<comment type="caution">
    <text evidence="2">The sequence shown here is derived from an EMBL/GenBank/DDBJ whole genome shotgun (WGS) entry which is preliminary data.</text>
</comment>
<proteinExistence type="predicted"/>
<name>A0A4Z2HH23_9TELE</name>
<keyword evidence="3" id="KW-1185">Reference proteome</keyword>
<dbReference type="EMBL" id="SRLO01000239">
    <property type="protein sequence ID" value="TNN65179.1"/>
    <property type="molecule type" value="Genomic_DNA"/>
</dbReference>
<feature type="region of interest" description="Disordered" evidence="1">
    <location>
        <begin position="106"/>
        <end position="140"/>
    </location>
</feature>
<organism evidence="2 3">
    <name type="scientific">Liparis tanakae</name>
    <name type="common">Tanaka's snailfish</name>
    <dbReference type="NCBI Taxonomy" id="230148"/>
    <lineage>
        <taxon>Eukaryota</taxon>
        <taxon>Metazoa</taxon>
        <taxon>Chordata</taxon>
        <taxon>Craniata</taxon>
        <taxon>Vertebrata</taxon>
        <taxon>Euteleostomi</taxon>
        <taxon>Actinopterygii</taxon>
        <taxon>Neopterygii</taxon>
        <taxon>Teleostei</taxon>
        <taxon>Neoteleostei</taxon>
        <taxon>Acanthomorphata</taxon>
        <taxon>Eupercaria</taxon>
        <taxon>Perciformes</taxon>
        <taxon>Cottioidei</taxon>
        <taxon>Cottales</taxon>
        <taxon>Liparidae</taxon>
        <taxon>Liparis</taxon>
    </lineage>
</organism>
<dbReference type="AlphaFoldDB" id="A0A4Z2HH23"/>
<evidence type="ECO:0000313" key="2">
    <source>
        <dbReference type="EMBL" id="TNN65179.1"/>
    </source>
</evidence>
<accession>A0A4Z2HH23</accession>
<gene>
    <name evidence="2" type="ORF">EYF80_024586</name>
</gene>
<feature type="compositionally biased region" description="Basic residues" evidence="1">
    <location>
        <begin position="123"/>
        <end position="140"/>
    </location>
</feature>
<reference evidence="2 3" key="1">
    <citation type="submission" date="2019-03" db="EMBL/GenBank/DDBJ databases">
        <title>First draft genome of Liparis tanakae, snailfish: a comprehensive survey of snailfish specific genes.</title>
        <authorList>
            <person name="Kim W."/>
            <person name="Song I."/>
            <person name="Jeong J.-H."/>
            <person name="Kim D."/>
            <person name="Kim S."/>
            <person name="Ryu S."/>
            <person name="Song J.Y."/>
            <person name="Lee S.K."/>
        </authorList>
    </citation>
    <scope>NUCLEOTIDE SEQUENCE [LARGE SCALE GENOMIC DNA]</scope>
    <source>
        <tissue evidence="2">Muscle</tissue>
    </source>
</reference>
<evidence type="ECO:0000313" key="3">
    <source>
        <dbReference type="Proteomes" id="UP000314294"/>
    </source>
</evidence>
<feature type="compositionally biased region" description="Basic and acidic residues" evidence="1">
    <location>
        <begin position="106"/>
        <end position="122"/>
    </location>
</feature>
<evidence type="ECO:0000256" key="1">
    <source>
        <dbReference type="SAM" id="MobiDB-lite"/>
    </source>
</evidence>
<sequence length="140" mass="16173">MKQQALQGKRFRQILSKFFRRRRRFGVDFIQVALDGLQVGNAIAATQLQNQLQQSTKVPHPGSQAQRELSSLAEAQQLWDDVCSQTDEVHQLVVLQHAVLMYHSPCESRHESHGRDEQAEGGRRKRGTCKRHMRYKPINE</sequence>
<protein>
    <submittedName>
        <fullName evidence="2">Uncharacterized protein</fullName>
    </submittedName>
</protein>
<dbReference type="Proteomes" id="UP000314294">
    <property type="component" value="Unassembled WGS sequence"/>
</dbReference>